<keyword evidence="2" id="KW-1185">Reference proteome</keyword>
<name>A0A8H4VYB9_9HELO</name>
<comment type="caution">
    <text evidence="1">The sequence shown here is derived from an EMBL/GenBank/DDBJ whole genome shotgun (WGS) entry which is preliminary data.</text>
</comment>
<dbReference type="EMBL" id="JAAMPI010001038">
    <property type="protein sequence ID" value="KAF4627041.1"/>
    <property type="molecule type" value="Genomic_DNA"/>
</dbReference>
<evidence type="ECO:0000313" key="2">
    <source>
        <dbReference type="Proteomes" id="UP000566819"/>
    </source>
</evidence>
<protein>
    <submittedName>
        <fullName evidence="1">Uncharacterized protein</fullName>
    </submittedName>
</protein>
<reference evidence="1 2" key="1">
    <citation type="submission" date="2020-03" db="EMBL/GenBank/DDBJ databases">
        <title>Draft Genome Sequence of Cudoniella acicularis.</title>
        <authorList>
            <person name="Buettner E."/>
            <person name="Kellner H."/>
        </authorList>
    </citation>
    <scope>NUCLEOTIDE SEQUENCE [LARGE SCALE GENOMIC DNA]</scope>
    <source>
        <strain evidence="1 2">DSM 108380</strain>
    </source>
</reference>
<sequence>MSTTMEFFKRGERAIEYGKSSLDSRDTLVILHPEDCKPLDPTGFALNKELRVHSRRLVFTDSKKFEKIFSVDSRSMWYPFHDAVAAVNSNRASTPKASNYQPILPITNTYKAYRPPARDLASDEITFHADMLEALTISAREHGVSYQGVKSLDAHRQMNDVSVEDVLEYFPLRYRLAIGHLLQIIEGREPTWLDSGPKVWTLYVVVKYFELQQTDRIFAWMFSPKNEIFVEVLPEATLKTGFGLQHSIIARSAFGVLVSKEALRIAPSDGCPNIPKGILDIDETRFLRPRKHLDEVYMDLVQNAGEKFYGRVKHTWEDLCDPNMDWLRSLPEWEKISRFKDHVSSLDDKVVTQKNEEVIELLEQTLTDYVRGPIIRCLYETMPSTQVPTANNHRRLQQYTRPFLTNIKTIYDSFTSQERTMTLFF</sequence>
<accession>A0A8H4VYB9</accession>
<evidence type="ECO:0000313" key="1">
    <source>
        <dbReference type="EMBL" id="KAF4627041.1"/>
    </source>
</evidence>
<dbReference type="OrthoDB" id="5371510at2759"/>
<organism evidence="1 2">
    <name type="scientific">Cudoniella acicularis</name>
    <dbReference type="NCBI Taxonomy" id="354080"/>
    <lineage>
        <taxon>Eukaryota</taxon>
        <taxon>Fungi</taxon>
        <taxon>Dikarya</taxon>
        <taxon>Ascomycota</taxon>
        <taxon>Pezizomycotina</taxon>
        <taxon>Leotiomycetes</taxon>
        <taxon>Helotiales</taxon>
        <taxon>Tricladiaceae</taxon>
        <taxon>Cudoniella</taxon>
    </lineage>
</organism>
<gene>
    <name evidence="1" type="ORF">G7Y89_g11115</name>
</gene>
<dbReference type="AlphaFoldDB" id="A0A8H4VYB9"/>
<proteinExistence type="predicted"/>
<dbReference type="Proteomes" id="UP000566819">
    <property type="component" value="Unassembled WGS sequence"/>
</dbReference>